<dbReference type="InterPro" id="IPR002514">
    <property type="entry name" value="Transposase_8"/>
</dbReference>
<dbReference type="NCBIfam" id="NF033516">
    <property type="entry name" value="transpos_IS3"/>
    <property type="match status" value="1"/>
</dbReference>
<dbReference type="InterPro" id="IPR012337">
    <property type="entry name" value="RNaseH-like_sf"/>
</dbReference>
<dbReference type="PANTHER" id="PTHR46889">
    <property type="entry name" value="TRANSPOSASE INSF FOR INSERTION SEQUENCE IS3B-RELATED"/>
    <property type="match status" value="1"/>
</dbReference>
<dbReference type="InterPro" id="IPR009057">
    <property type="entry name" value="Homeodomain-like_sf"/>
</dbReference>
<evidence type="ECO:0000313" key="3">
    <source>
        <dbReference type="EMBL" id="QBY56206.1"/>
    </source>
</evidence>
<organism evidence="3 4">
    <name type="scientific">Cupriavidus oxalaticus</name>
    <dbReference type="NCBI Taxonomy" id="96344"/>
    <lineage>
        <taxon>Bacteria</taxon>
        <taxon>Pseudomonadati</taxon>
        <taxon>Pseudomonadota</taxon>
        <taxon>Betaproteobacteria</taxon>
        <taxon>Burkholderiales</taxon>
        <taxon>Burkholderiaceae</taxon>
        <taxon>Cupriavidus</taxon>
    </lineage>
</organism>
<dbReference type="KEGG" id="cox:E0W60_34700"/>
<dbReference type="InterPro" id="IPR036397">
    <property type="entry name" value="RNaseH_sf"/>
</dbReference>
<dbReference type="Pfam" id="PF13333">
    <property type="entry name" value="rve_2"/>
    <property type="match status" value="1"/>
</dbReference>
<evidence type="ECO:0000259" key="2">
    <source>
        <dbReference type="PROSITE" id="PS50994"/>
    </source>
</evidence>
<keyword evidence="3" id="KW-0614">Plasmid</keyword>
<dbReference type="InterPro" id="IPR050900">
    <property type="entry name" value="Transposase_IS3/IS150/IS904"/>
</dbReference>
<protein>
    <submittedName>
        <fullName evidence="3">IS3 family transposase</fullName>
    </submittedName>
</protein>
<dbReference type="GO" id="GO:0015074">
    <property type="term" value="P:DNA integration"/>
    <property type="evidence" value="ECO:0007669"/>
    <property type="project" value="InterPro"/>
</dbReference>
<dbReference type="InterPro" id="IPR048020">
    <property type="entry name" value="Transpos_IS3"/>
</dbReference>
<dbReference type="RefSeq" id="WP_135707370.1">
    <property type="nucleotide sequence ID" value="NZ_CP038639.1"/>
</dbReference>
<dbReference type="PANTHER" id="PTHR46889:SF4">
    <property type="entry name" value="TRANSPOSASE INSO FOR INSERTION SEQUENCE ELEMENT IS911B-RELATED"/>
    <property type="match status" value="1"/>
</dbReference>
<dbReference type="PROSITE" id="PS50994">
    <property type="entry name" value="INTEGRASE"/>
    <property type="match status" value="1"/>
</dbReference>
<dbReference type="SUPFAM" id="SSF53098">
    <property type="entry name" value="Ribonuclease H-like"/>
    <property type="match status" value="1"/>
</dbReference>
<proteinExistence type="predicted"/>
<evidence type="ECO:0000313" key="4">
    <source>
        <dbReference type="Proteomes" id="UP000295294"/>
    </source>
</evidence>
<dbReference type="Proteomes" id="UP000295294">
    <property type="component" value="Plasmid unnamed4"/>
</dbReference>
<name>A0A4P7LJ79_9BURK</name>
<dbReference type="Gene3D" id="3.30.420.10">
    <property type="entry name" value="Ribonuclease H-like superfamily/Ribonuclease H"/>
    <property type="match status" value="1"/>
</dbReference>
<dbReference type="Gene3D" id="1.10.10.60">
    <property type="entry name" value="Homeodomain-like"/>
    <property type="match status" value="1"/>
</dbReference>
<dbReference type="GO" id="GO:0003677">
    <property type="term" value="F:DNA binding"/>
    <property type="evidence" value="ECO:0007669"/>
    <property type="project" value="InterPro"/>
</dbReference>
<dbReference type="SUPFAM" id="SSF46689">
    <property type="entry name" value="Homeodomain-like"/>
    <property type="match status" value="1"/>
</dbReference>
<dbReference type="InterPro" id="IPR025948">
    <property type="entry name" value="HTH-like_dom"/>
</dbReference>
<reference evidence="3 4" key="1">
    <citation type="submission" date="2019-03" db="EMBL/GenBank/DDBJ databases">
        <title>Efficiently degradation of phenoxyalkanoic acid herbicides by Cupriavidus oxalaticus strain X32.</title>
        <authorList>
            <person name="Sheng X."/>
        </authorList>
    </citation>
    <scope>NUCLEOTIDE SEQUENCE [LARGE SCALE GENOMIC DNA]</scope>
    <source>
        <strain evidence="3 4">X32</strain>
        <plasmid evidence="3 4">unnamed4</plasmid>
    </source>
</reference>
<dbReference type="GO" id="GO:0006313">
    <property type="term" value="P:DNA transposition"/>
    <property type="evidence" value="ECO:0007669"/>
    <property type="project" value="InterPro"/>
</dbReference>
<keyword evidence="1" id="KW-0175">Coiled coil</keyword>
<dbReference type="AlphaFoldDB" id="A0A4P7LJ79"/>
<sequence>MSKARQTYGEEFQAEAVRLVLEQGLTLQSAAQRLGIPKGTLTNWVSKAKAPGTAAAPGGVTVAELAAENARLRKELAEARLERDIVKKGRGVLRQGITARYAFVSQWREVYPVKLMCRVLGVSRSGYYDWTHRPYGLSPEQERLRLAIRAAHKRTRQTYGTRRLQRELAGDGFVVGRDRLARLRNEMGIRCRQKRRFVATTRSAHNLPVAPNLLEQKFEADRPNAAWVTDITYIATDEGWLYLAGIKDLYTCEIVGYAMGSRMTQELVGEALFRAVRSKRPRPGLIHHSDRGSQYCAHGYRRLLAQFGMLASMSRKGNCYDNAPMESFWGSLKAELVYHHRYATRLEAMASVREYIEIFYNRQRRHSKLGYRTPGEVAASYLSRLAAA</sequence>
<evidence type="ECO:0000256" key="1">
    <source>
        <dbReference type="SAM" id="Coils"/>
    </source>
</evidence>
<dbReference type="OrthoDB" id="5365969at2"/>
<dbReference type="InterPro" id="IPR001584">
    <property type="entry name" value="Integrase_cat-core"/>
</dbReference>
<dbReference type="EMBL" id="CP038639">
    <property type="protein sequence ID" value="QBY56206.1"/>
    <property type="molecule type" value="Genomic_DNA"/>
</dbReference>
<dbReference type="Pfam" id="PF13276">
    <property type="entry name" value="HTH_21"/>
    <property type="match status" value="1"/>
</dbReference>
<dbReference type="Pfam" id="PF00665">
    <property type="entry name" value="rve"/>
    <property type="match status" value="1"/>
</dbReference>
<accession>A0A4P7LJ79</accession>
<dbReference type="GO" id="GO:0004803">
    <property type="term" value="F:transposase activity"/>
    <property type="evidence" value="ECO:0007669"/>
    <property type="project" value="InterPro"/>
</dbReference>
<geneLocation type="plasmid" evidence="3">
    <name>unnamed4</name>
</geneLocation>
<feature type="domain" description="Integrase catalytic" evidence="2">
    <location>
        <begin position="219"/>
        <end position="382"/>
    </location>
</feature>
<dbReference type="Pfam" id="PF01527">
    <property type="entry name" value="HTH_Tnp_1"/>
    <property type="match status" value="1"/>
</dbReference>
<feature type="coiled-coil region" evidence="1">
    <location>
        <begin position="62"/>
        <end position="89"/>
    </location>
</feature>
<gene>
    <name evidence="3" type="ORF">E0W60_34700</name>
</gene>